<sequence>MSLPFTPKHAHPFAFHEILELEVPIIAAEVTRLQNSVNRLKDSNDQIRSHVESLTGPDDADEAAEMQEVITENQETINAQEERIKMLKYALEAKMGFDPTNSHYGTDENKAVINAESMPGIRPAQTATANDSPLANPASISNTEVDQDEGMYL</sequence>
<dbReference type="GO" id="GO:0030674">
    <property type="term" value="F:protein-macromolecule adaptor activity"/>
    <property type="evidence" value="ECO:0007669"/>
    <property type="project" value="TreeGrafter"/>
</dbReference>
<reference evidence="2" key="1">
    <citation type="submission" date="2020-07" db="EMBL/GenBank/DDBJ databases">
        <title>Draft Genome Sequence of a Deep-Sea Yeast, Naganishia (Cryptococcus) liquefaciens strain N6.</title>
        <authorList>
            <person name="Han Y.W."/>
            <person name="Kajitani R."/>
            <person name="Morimoto H."/>
            <person name="Parhat M."/>
            <person name="Tsubouchi H."/>
            <person name="Bakenova O."/>
            <person name="Ogata M."/>
            <person name="Argunhan B."/>
            <person name="Aoki R."/>
            <person name="Kajiwara S."/>
            <person name="Itoh T."/>
            <person name="Iwasaki H."/>
        </authorList>
    </citation>
    <scope>NUCLEOTIDE SEQUENCE</scope>
    <source>
        <strain evidence="2">N6</strain>
    </source>
</reference>
<organism evidence="2 3">
    <name type="scientific">Naganishia liquefaciens</name>
    <dbReference type="NCBI Taxonomy" id="104408"/>
    <lineage>
        <taxon>Eukaryota</taxon>
        <taxon>Fungi</taxon>
        <taxon>Dikarya</taxon>
        <taxon>Basidiomycota</taxon>
        <taxon>Agaricomycotina</taxon>
        <taxon>Tremellomycetes</taxon>
        <taxon>Filobasidiales</taxon>
        <taxon>Filobasidiaceae</taxon>
        <taxon>Naganishia</taxon>
    </lineage>
</organism>
<dbReference type="InterPro" id="IPR038966">
    <property type="entry name" value="TMA17"/>
</dbReference>
<comment type="caution">
    <text evidence="2">The sequence shown here is derived from an EMBL/GenBank/DDBJ whole genome shotgun (WGS) entry which is preliminary data.</text>
</comment>
<protein>
    <submittedName>
        <fullName evidence="2">Uncharacterized protein</fullName>
    </submittedName>
</protein>
<dbReference type="GO" id="GO:0070682">
    <property type="term" value="P:proteasome regulatory particle assembly"/>
    <property type="evidence" value="ECO:0007669"/>
    <property type="project" value="InterPro"/>
</dbReference>
<dbReference type="Proteomes" id="UP000620104">
    <property type="component" value="Unassembled WGS sequence"/>
</dbReference>
<name>A0A8H3TW26_9TREE</name>
<feature type="region of interest" description="Disordered" evidence="1">
    <location>
        <begin position="123"/>
        <end position="153"/>
    </location>
</feature>
<evidence type="ECO:0000256" key="1">
    <source>
        <dbReference type="SAM" id="MobiDB-lite"/>
    </source>
</evidence>
<dbReference type="EMBL" id="BLZA01000023">
    <property type="protein sequence ID" value="GHJ87933.1"/>
    <property type="molecule type" value="Genomic_DNA"/>
</dbReference>
<dbReference type="PANTHER" id="PTHR40422:SF1">
    <property type="entry name" value="TRANSLATION MACHINERY-ASSOCIATED PROTEIN 17"/>
    <property type="match status" value="1"/>
</dbReference>
<accession>A0A8H3TW26</accession>
<proteinExistence type="predicted"/>
<dbReference type="AlphaFoldDB" id="A0A8H3TW26"/>
<gene>
    <name evidence="2" type="ORF">NliqN6_4335</name>
</gene>
<dbReference type="PANTHER" id="PTHR40422">
    <property type="entry name" value="TRANSLATION MACHINERY-ASSOCIATED PROTEIN 17"/>
    <property type="match status" value="1"/>
</dbReference>
<evidence type="ECO:0000313" key="2">
    <source>
        <dbReference type="EMBL" id="GHJ87933.1"/>
    </source>
</evidence>
<dbReference type="OrthoDB" id="548474at2759"/>
<evidence type="ECO:0000313" key="3">
    <source>
        <dbReference type="Proteomes" id="UP000620104"/>
    </source>
</evidence>
<feature type="compositionally biased region" description="Polar residues" evidence="1">
    <location>
        <begin position="125"/>
        <end position="144"/>
    </location>
</feature>
<keyword evidence="3" id="KW-1185">Reference proteome</keyword>